<evidence type="ECO:0000256" key="1">
    <source>
        <dbReference type="ARBA" id="ARBA00001947"/>
    </source>
</evidence>
<evidence type="ECO:0000256" key="3">
    <source>
        <dbReference type="ARBA" id="ARBA00022801"/>
    </source>
</evidence>
<comment type="caution">
    <text evidence="7">The sequence shown here is derived from an EMBL/GenBank/DDBJ whole genome shotgun (WGS) entry which is preliminary data.</text>
</comment>
<keyword evidence="3" id="KW-0378">Hydrolase</keyword>
<proteinExistence type="inferred from homology"/>
<keyword evidence="6" id="KW-0732">Signal</keyword>
<dbReference type="InterPro" id="IPR024087">
    <property type="entry name" value="Creatininase-like_sf"/>
</dbReference>
<dbReference type="Proteomes" id="UP001484239">
    <property type="component" value="Unassembled WGS sequence"/>
</dbReference>
<protein>
    <submittedName>
        <fullName evidence="7">Creatininase family protein</fullName>
    </submittedName>
</protein>
<dbReference type="Gene3D" id="3.40.50.10310">
    <property type="entry name" value="Creatininase"/>
    <property type="match status" value="1"/>
</dbReference>
<comment type="similarity">
    <text evidence="5">Belongs to the creatininase superfamily.</text>
</comment>
<organism evidence="7 8">
    <name type="scientific">Gaopeijia maritima</name>
    <dbReference type="NCBI Taxonomy" id="3119007"/>
    <lineage>
        <taxon>Bacteria</taxon>
        <taxon>Pseudomonadati</taxon>
        <taxon>Gemmatimonadota</taxon>
        <taxon>Longimicrobiia</taxon>
        <taxon>Gaopeijiales</taxon>
        <taxon>Gaopeijiaceae</taxon>
        <taxon>Gaopeijia</taxon>
    </lineage>
</organism>
<sequence>MRAFGILLTGSLLTAVLPSSGAAQELDAPRPIDALNSVWIEELTWMEVRDEIQAGKTTAIISTGGIEPNGPYVATGKHNYVLMSACDLLARELGDALCAPIVKLVPEGRIDPPSGHMQYPGTISVRQETFEAILEDVGRSLAAHGFTDIVYIGDSGGNARGQQAVAAKLTEEWAAAGRDARAHHIGEFYNYAEIERYMEEDLGYEQPVDEGLHDNLYITSIMMVTDPTVVRYDQRVAAGKATINGASIEPKEEIIELGRKLLQYRIDLTEAAIREARGR</sequence>
<dbReference type="SUPFAM" id="SSF102215">
    <property type="entry name" value="Creatininase"/>
    <property type="match status" value="1"/>
</dbReference>
<feature type="signal peptide" evidence="6">
    <location>
        <begin position="1"/>
        <end position="22"/>
    </location>
</feature>
<evidence type="ECO:0000256" key="2">
    <source>
        <dbReference type="ARBA" id="ARBA00022723"/>
    </source>
</evidence>
<evidence type="ECO:0000256" key="6">
    <source>
        <dbReference type="SAM" id="SignalP"/>
    </source>
</evidence>
<dbReference type="EMBL" id="JBBHLI010000003">
    <property type="protein sequence ID" value="MEK9500876.1"/>
    <property type="molecule type" value="Genomic_DNA"/>
</dbReference>
<dbReference type="PANTHER" id="PTHR35005">
    <property type="entry name" value="3-DEHYDRO-SCYLLO-INOSOSE HYDROLASE"/>
    <property type="match status" value="1"/>
</dbReference>
<keyword evidence="8" id="KW-1185">Reference proteome</keyword>
<gene>
    <name evidence="7" type="ORF">WI372_07800</name>
</gene>
<accession>A0ABU9E801</accession>
<dbReference type="RefSeq" id="WP_405286690.1">
    <property type="nucleotide sequence ID" value="NZ_JBBHLI010000003.1"/>
</dbReference>
<evidence type="ECO:0000313" key="7">
    <source>
        <dbReference type="EMBL" id="MEK9500876.1"/>
    </source>
</evidence>
<reference evidence="7 8" key="1">
    <citation type="submission" date="2024-02" db="EMBL/GenBank/DDBJ databases">
        <title>A novel Gemmatimonadota bacterium.</title>
        <authorList>
            <person name="Du Z.-J."/>
            <person name="Ye Y.-Q."/>
        </authorList>
    </citation>
    <scope>NUCLEOTIDE SEQUENCE [LARGE SCALE GENOMIC DNA]</scope>
    <source>
        <strain evidence="7 8">DH-20</strain>
    </source>
</reference>
<keyword evidence="2" id="KW-0479">Metal-binding</keyword>
<evidence type="ECO:0000313" key="8">
    <source>
        <dbReference type="Proteomes" id="UP001484239"/>
    </source>
</evidence>
<name>A0ABU9E801_9BACT</name>
<dbReference type="PANTHER" id="PTHR35005:SF1">
    <property type="entry name" value="2-AMINO-5-FORMYLAMINO-6-RIBOSYLAMINOPYRIMIDIN-4(3H)-ONE 5'-MONOPHOSPHATE DEFORMYLASE"/>
    <property type="match status" value="1"/>
</dbReference>
<feature type="chain" id="PRO_5045255519" evidence="6">
    <location>
        <begin position="23"/>
        <end position="279"/>
    </location>
</feature>
<comment type="cofactor">
    <cofactor evidence="1">
        <name>Zn(2+)</name>
        <dbReference type="ChEBI" id="CHEBI:29105"/>
    </cofactor>
</comment>
<evidence type="ECO:0000256" key="4">
    <source>
        <dbReference type="ARBA" id="ARBA00022833"/>
    </source>
</evidence>
<keyword evidence="4" id="KW-0862">Zinc</keyword>
<dbReference type="InterPro" id="IPR003785">
    <property type="entry name" value="Creatininase/forma_Hydrolase"/>
</dbReference>
<evidence type="ECO:0000256" key="5">
    <source>
        <dbReference type="ARBA" id="ARBA00024029"/>
    </source>
</evidence>
<dbReference type="Pfam" id="PF02633">
    <property type="entry name" value="Creatininase"/>
    <property type="match status" value="1"/>
</dbReference>